<dbReference type="RefSeq" id="WP_171622261.1">
    <property type="nucleotide sequence ID" value="NZ_CP053698.1"/>
</dbReference>
<proteinExistence type="predicted"/>
<evidence type="ECO:0000313" key="2">
    <source>
        <dbReference type="Proteomes" id="UP000580344"/>
    </source>
</evidence>
<accession>A0ABX1WJR9</accession>
<name>A0ABX1WJR9_9FLAO</name>
<comment type="caution">
    <text evidence="1">The sequence shown here is derived from an EMBL/GenBank/DDBJ whole genome shotgun (WGS) entry which is preliminary data.</text>
</comment>
<gene>
    <name evidence="1" type="ORF">HMH06_03595</name>
</gene>
<protein>
    <submittedName>
        <fullName evidence="1">Uncharacterized protein</fullName>
    </submittedName>
</protein>
<evidence type="ECO:0000313" key="1">
    <source>
        <dbReference type="EMBL" id="NOJ74932.1"/>
    </source>
</evidence>
<dbReference type="EMBL" id="JABFOQ010000005">
    <property type="protein sequence ID" value="NOJ74932.1"/>
    <property type="molecule type" value="Genomic_DNA"/>
</dbReference>
<keyword evidence="2" id="KW-1185">Reference proteome</keyword>
<organism evidence="1 2">
    <name type="scientific">Empedobacter stercoris</name>
    <dbReference type="NCBI Taxonomy" id="1628248"/>
    <lineage>
        <taxon>Bacteria</taxon>
        <taxon>Pseudomonadati</taxon>
        <taxon>Bacteroidota</taxon>
        <taxon>Flavobacteriia</taxon>
        <taxon>Flavobacteriales</taxon>
        <taxon>Weeksellaceae</taxon>
        <taxon>Empedobacter</taxon>
    </lineage>
</organism>
<dbReference type="Proteomes" id="UP000580344">
    <property type="component" value="Unassembled WGS sequence"/>
</dbReference>
<sequence length="110" mass="12537">MLYEVTDGNIVGTYKVSKSSTIDVSDLEKIRLTLDSKGNFYLNDRIPKVNICQKGKFEFSPEIEEINAMSFSCGDTISVQGIKRNFTNFEIEFMIGDPDSNETIYFEKIN</sequence>
<reference evidence="1 2" key="1">
    <citation type="submission" date="2020-05" db="EMBL/GenBank/DDBJ databases">
        <title>Tigecycline resistant gene in Empedobacter stercoris.</title>
        <authorList>
            <person name="Chen Y."/>
            <person name="Cheng Y."/>
            <person name="Zhou K."/>
        </authorList>
    </citation>
    <scope>NUCLEOTIDE SEQUENCE [LARGE SCALE GENOMIC DNA]</scope>
    <source>
        <strain evidence="1 2">ES202</strain>
    </source>
</reference>